<dbReference type="Pfam" id="PF04502">
    <property type="entry name" value="Saf4_Yju2"/>
    <property type="match status" value="1"/>
</dbReference>
<feature type="region of interest" description="Disordered" evidence="2">
    <location>
        <begin position="362"/>
        <end position="386"/>
    </location>
</feature>
<dbReference type="PANTHER" id="PTHR12111">
    <property type="entry name" value="SPLICING FACTOR YJU2"/>
    <property type="match status" value="1"/>
</dbReference>
<dbReference type="GO" id="GO:0000398">
    <property type="term" value="P:mRNA splicing, via spliceosome"/>
    <property type="evidence" value="ECO:0007669"/>
    <property type="project" value="InterPro"/>
</dbReference>
<dbReference type="PANTHER" id="PTHR12111:SF2">
    <property type="entry name" value="SPLICING FACTOR YJU2B-RELATED"/>
    <property type="match status" value="1"/>
</dbReference>
<dbReference type="AlphaFoldDB" id="A0A024WN78"/>
<dbReference type="InterPro" id="IPR007590">
    <property type="entry name" value="Saf4/Yju2"/>
</dbReference>
<evidence type="ECO:0000256" key="2">
    <source>
        <dbReference type="SAM" id="MobiDB-lite"/>
    </source>
</evidence>
<feature type="region of interest" description="Disordered" evidence="2">
    <location>
        <begin position="877"/>
        <end position="908"/>
    </location>
</feature>
<dbReference type="GO" id="GO:0071014">
    <property type="term" value="C:post-mRNA release spliceosomal complex"/>
    <property type="evidence" value="ECO:0007669"/>
    <property type="project" value="TreeGrafter"/>
</dbReference>
<accession>A0A024WN78</accession>
<dbReference type="OrthoDB" id="6093641at2759"/>
<gene>
    <name evidence="3" type="ORF">PFMALIP_03880</name>
</gene>
<name>A0A024WN78_PLAFA</name>
<organism evidence="3 4">
    <name type="scientific">Plasmodium falciparum MaliPS096_E11</name>
    <dbReference type="NCBI Taxonomy" id="1036727"/>
    <lineage>
        <taxon>Eukaryota</taxon>
        <taxon>Sar</taxon>
        <taxon>Alveolata</taxon>
        <taxon>Apicomplexa</taxon>
        <taxon>Aconoidasida</taxon>
        <taxon>Haemosporida</taxon>
        <taxon>Plasmodiidae</taxon>
        <taxon>Plasmodium</taxon>
        <taxon>Plasmodium (Laverania)</taxon>
    </lineage>
</organism>
<dbReference type="GO" id="GO:0005684">
    <property type="term" value="C:U2-type spliceosomal complex"/>
    <property type="evidence" value="ECO:0007669"/>
    <property type="project" value="TreeGrafter"/>
</dbReference>
<protein>
    <submittedName>
        <fullName evidence="3">Uncharacterized protein</fullName>
    </submittedName>
</protein>
<reference evidence="3 4" key="2">
    <citation type="submission" date="2013-02" db="EMBL/GenBank/DDBJ databases">
        <title>The Genome Sequence of Plasmodium falciparum MaliPS096_E11.</title>
        <authorList>
            <consortium name="The Broad Institute Genome Sequencing Platform"/>
            <consortium name="The Broad Institute Genome Sequencing Center for Infectious Disease"/>
            <person name="Neafsey D."/>
            <person name="Cheeseman I."/>
            <person name="Volkman S."/>
            <person name="Adams J."/>
            <person name="Walker B."/>
            <person name="Young S.K."/>
            <person name="Zeng Q."/>
            <person name="Gargeya S."/>
            <person name="Fitzgerald M."/>
            <person name="Haas B."/>
            <person name="Abouelleil A."/>
            <person name="Alvarado L."/>
            <person name="Arachchi H.M."/>
            <person name="Berlin A.M."/>
            <person name="Chapman S.B."/>
            <person name="Dewar J."/>
            <person name="Goldberg J."/>
            <person name="Griggs A."/>
            <person name="Gujja S."/>
            <person name="Hansen M."/>
            <person name="Howarth C."/>
            <person name="Imamovic A."/>
            <person name="Larimer J."/>
            <person name="McCowan C."/>
            <person name="Murphy C."/>
            <person name="Neiman D."/>
            <person name="Pearson M."/>
            <person name="Priest M."/>
            <person name="Roberts A."/>
            <person name="Saif S."/>
            <person name="Shea T."/>
            <person name="Sisk P."/>
            <person name="Sykes S."/>
            <person name="Wortman J."/>
            <person name="Nusbaum C."/>
            <person name="Birren B."/>
        </authorList>
    </citation>
    <scope>NUCLEOTIDE SEQUENCE [LARGE SCALE GENOMIC DNA]</scope>
    <source>
        <strain evidence="3 4">MaliPS096_E11</strain>
    </source>
</reference>
<dbReference type="EMBL" id="KI925587">
    <property type="protein sequence ID" value="ETW48175.1"/>
    <property type="molecule type" value="Genomic_DNA"/>
</dbReference>
<proteinExistence type="inferred from homology"/>
<comment type="similarity">
    <text evidence="1">Belongs to the CWC16 family.</text>
</comment>
<evidence type="ECO:0000313" key="4">
    <source>
        <dbReference type="Proteomes" id="UP000030699"/>
    </source>
</evidence>
<feature type="compositionally biased region" description="Polar residues" evidence="2">
    <location>
        <begin position="879"/>
        <end position="894"/>
    </location>
</feature>
<evidence type="ECO:0000256" key="1">
    <source>
        <dbReference type="ARBA" id="ARBA00005595"/>
    </source>
</evidence>
<sequence length="1017" mass="121014">MNTKNDCALLHICDDIFLNLIKYFSINETIKLKLVNKNIYEYLKDEKVYQLNTCLNLNNYIKFVKFVKSEKFSAFLLSILNDEKNIYDSPYYVKRNAQYGINKKQLVPKGKGFLQKIILKGEFLRNVNFYDLSILLASHSDTLKELYINGLNDVNCPLFIYSTYNIIFEFFSKEVLFNNLSFNYVTKKDLQKIQKYISSQRKVPKKEKKKEKCEKCDEKVGSQVNEKCEHEEKKILSRTKTDVDIKLFESNKLPMGVKSSLDNQLTMGTQCSVDSQFSIDTQFSLDTQFSTDSQTSIYNKNTSVENKSYNSRQIYNEKELSLENLHIKEHLDVQEKNDKFGKVTYTNTKEYHRKISSKKIKNFTINKEKNNNNEDDNNNNNNNNNNVVCKEKKNLIIKLFDKFVKNEKKKKNLPITNKNKLHILCEHISIVYNCNKKCFEKIKNYKQETNLSIQTYDMIKMFIPINMPSLNILNIYSYDYFFYFYNMLISFFSYGNGQEIFTRYINVKKIEEDEKEKNYHIKKKKNILLEYNKRMYEVIKLMDQQLKHTCNSASSFQKIFEDEAINNYELHIKNNDKKVFITPSYVDYIYVNHINAPIYYADGNYIKYDTDDERATCSIERSPSWSCVRSIESYDDNRKGADITKMYDRKLKGEASRADNFYYGSIEDEKDKKKKEKKEKRLNRKDYDDIKFEVPYTIICKKCNKYIYKGERFKSERRKIGFYINSTFYSFCIVCKNCLNEIVFETNPQNCSYDIIQGARQKNEKYENILTHKGKKNINSINFEDNKKKKINPFLLLEQNVVQNKKKGLSDCTTFENYNQSKHIITNNNKEDIFEEGKENDQKYDYDKNSVENDTYPLSQHNKNILITYKKNECEQRDNNSVVSNEEFNIISPQKNDEDSNTSSDDEDMNEVIKNNYKRNHILKYDFSCNSHLRKQLRNIKKEDIKKKEQCKKKNIFIDLINDPLEDIKVKHFALLKDKYKKNITDKNNTLKNNLIKKKKNSIFDKRYLKEKKKKIK</sequence>
<evidence type="ECO:0000313" key="3">
    <source>
        <dbReference type="EMBL" id="ETW48175.1"/>
    </source>
</evidence>
<dbReference type="Proteomes" id="UP000030699">
    <property type="component" value="Unassembled WGS sequence"/>
</dbReference>
<reference evidence="3 4" key="1">
    <citation type="submission" date="2013-02" db="EMBL/GenBank/DDBJ databases">
        <title>The Genome Annotation of Plasmodium falciparum MaliPS096_E11.</title>
        <authorList>
            <consortium name="The Broad Institute Genome Sequencing Platform"/>
            <consortium name="The Broad Institute Genome Sequencing Center for Infectious Disease"/>
            <person name="Neafsey D."/>
            <person name="Hoffman S."/>
            <person name="Volkman S."/>
            <person name="Rosenthal P."/>
            <person name="Walker B."/>
            <person name="Young S.K."/>
            <person name="Zeng Q."/>
            <person name="Gargeya S."/>
            <person name="Fitzgerald M."/>
            <person name="Haas B."/>
            <person name="Abouelleil A."/>
            <person name="Allen A.W."/>
            <person name="Alvarado L."/>
            <person name="Arachchi H.M."/>
            <person name="Berlin A.M."/>
            <person name="Chapman S.B."/>
            <person name="Gainer-Dewar J."/>
            <person name="Goldberg J."/>
            <person name="Griggs A."/>
            <person name="Gujja S."/>
            <person name="Hansen M."/>
            <person name="Howarth C."/>
            <person name="Imamovic A."/>
            <person name="Ireland A."/>
            <person name="Larimer J."/>
            <person name="McCowan C."/>
            <person name="Murphy C."/>
            <person name="Pearson M."/>
            <person name="Poon T.W."/>
            <person name="Priest M."/>
            <person name="Roberts A."/>
            <person name="Saif S."/>
            <person name="Shea T."/>
            <person name="Sisk P."/>
            <person name="Sykes S."/>
            <person name="Wortman J."/>
            <person name="Nusbaum C."/>
            <person name="Birren B."/>
        </authorList>
    </citation>
    <scope>NUCLEOTIDE SEQUENCE [LARGE SCALE GENOMIC DNA]</scope>
    <source>
        <strain evidence="3 4">MaliPS096_E11</strain>
    </source>
</reference>